<dbReference type="PANTHER" id="PTHR47595:SF1">
    <property type="entry name" value="MYB_SANT-LIKE DNA-BINDING DOMAIN-CONTAINING PROTEIN"/>
    <property type="match status" value="1"/>
</dbReference>
<dbReference type="Gene3D" id="1.10.10.60">
    <property type="entry name" value="Homeodomain-like"/>
    <property type="match status" value="1"/>
</dbReference>
<protein>
    <recommendedName>
        <fullName evidence="2">Myb/SANT-like DNA-binding domain-containing protein</fullName>
    </recommendedName>
</protein>
<feature type="non-terminal residue" evidence="3">
    <location>
        <position position="1"/>
    </location>
</feature>
<name>A0A151K2Q7_9HYME</name>
<dbReference type="InterPro" id="IPR044822">
    <property type="entry name" value="Myb_DNA-bind_4"/>
</dbReference>
<dbReference type="EMBL" id="LKEY01013813">
    <property type="protein sequence ID" value="KYN50406.1"/>
    <property type="molecule type" value="Genomic_DNA"/>
</dbReference>
<reference evidence="3 4" key="1">
    <citation type="submission" date="2015-09" db="EMBL/GenBank/DDBJ databases">
        <title>Trachymyrmex cornetzi WGS genome.</title>
        <authorList>
            <person name="Nygaard S."/>
            <person name="Hu H."/>
            <person name="Boomsma J."/>
            <person name="Zhang G."/>
        </authorList>
    </citation>
    <scope>NUCLEOTIDE SEQUENCE [LARGE SCALE GENOMIC DNA]</scope>
    <source>
        <strain evidence="3">Tcor2-1</strain>
        <tissue evidence="3">Whole body</tissue>
    </source>
</reference>
<evidence type="ECO:0000313" key="4">
    <source>
        <dbReference type="Proteomes" id="UP000078492"/>
    </source>
</evidence>
<dbReference type="PANTHER" id="PTHR47595">
    <property type="entry name" value="HEAT SHOCK 70 KDA PROTEIN 14"/>
    <property type="match status" value="1"/>
</dbReference>
<proteinExistence type="predicted"/>
<evidence type="ECO:0000313" key="3">
    <source>
        <dbReference type="EMBL" id="KYN50406.1"/>
    </source>
</evidence>
<keyword evidence="4" id="KW-1185">Reference proteome</keyword>
<dbReference type="Pfam" id="PF13837">
    <property type="entry name" value="Myb_DNA-bind_4"/>
    <property type="match status" value="1"/>
</dbReference>
<evidence type="ECO:0000256" key="1">
    <source>
        <dbReference type="SAM" id="MobiDB-lite"/>
    </source>
</evidence>
<evidence type="ECO:0000259" key="2">
    <source>
        <dbReference type="Pfam" id="PF13837"/>
    </source>
</evidence>
<dbReference type="AlphaFoldDB" id="A0A151K2Q7"/>
<gene>
    <name evidence="3" type="ORF">ALC57_00043</name>
</gene>
<feature type="compositionally biased region" description="Polar residues" evidence="1">
    <location>
        <begin position="109"/>
        <end position="121"/>
    </location>
</feature>
<accession>A0A151K2Q7</accession>
<sequence>TNCRIQWNDAMVKLLLAEIKKHIPSFMSPINKQAWKNIAASINAHGYNLSADNCYVKWIGLKKKYKILKDANNKTGAAKQSWEYFDIINEMLMNKPEIAPLSIASSSRGFQLNQSDSNSNKEMGETSSSTNGEENENVEMHIESTTSAQNRTIRKRKSQTPTWVEDLIAQRQGHHERNYAQRERLLLLLEKYINK</sequence>
<comment type="caution">
    <text evidence="3">The sequence shown here is derived from an EMBL/GenBank/DDBJ whole genome shotgun (WGS) entry which is preliminary data.</text>
</comment>
<feature type="region of interest" description="Disordered" evidence="1">
    <location>
        <begin position="109"/>
        <end position="137"/>
    </location>
</feature>
<organism evidence="3 4">
    <name type="scientific">Trachymyrmex cornetzi</name>
    <dbReference type="NCBI Taxonomy" id="471704"/>
    <lineage>
        <taxon>Eukaryota</taxon>
        <taxon>Metazoa</taxon>
        <taxon>Ecdysozoa</taxon>
        <taxon>Arthropoda</taxon>
        <taxon>Hexapoda</taxon>
        <taxon>Insecta</taxon>
        <taxon>Pterygota</taxon>
        <taxon>Neoptera</taxon>
        <taxon>Endopterygota</taxon>
        <taxon>Hymenoptera</taxon>
        <taxon>Apocrita</taxon>
        <taxon>Aculeata</taxon>
        <taxon>Formicoidea</taxon>
        <taxon>Formicidae</taxon>
        <taxon>Myrmicinae</taxon>
        <taxon>Trachymyrmex</taxon>
    </lineage>
</organism>
<dbReference type="Proteomes" id="UP000078492">
    <property type="component" value="Unassembled WGS sequence"/>
</dbReference>
<feature type="domain" description="Myb/SANT-like DNA-binding" evidence="2">
    <location>
        <begin position="6"/>
        <end position="91"/>
    </location>
</feature>